<evidence type="ECO:0000256" key="4">
    <source>
        <dbReference type="SAM" id="SignalP"/>
    </source>
</evidence>
<evidence type="ECO:0000256" key="1">
    <source>
        <dbReference type="ARBA" id="ARBA00010859"/>
    </source>
</evidence>
<dbReference type="STRING" id="9708.A0A2U3VZ88"/>
<dbReference type="PROSITE" id="PS51348">
    <property type="entry name" value="GLYCOSYL_HYDROL_F22_2"/>
    <property type="match status" value="1"/>
</dbReference>
<dbReference type="GeneID" id="101375463"/>
<dbReference type="PROSITE" id="PS00128">
    <property type="entry name" value="GLYCOSYL_HYDROL_F22_1"/>
    <property type="match status" value="1"/>
</dbReference>
<dbReference type="GO" id="GO:0003796">
    <property type="term" value="F:lysozyme activity"/>
    <property type="evidence" value="ECO:0007669"/>
    <property type="project" value="InterPro"/>
</dbReference>
<reference evidence="7" key="1">
    <citation type="submission" date="2025-08" db="UniProtKB">
        <authorList>
            <consortium name="RefSeq"/>
        </authorList>
    </citation>
    <scope>IDENTIFICATION</scope>
</reference>
<dbReference type="FunCoup" id="A0A2U3VZ88">
    <property type="interactions" value="3"/>
</dbReference>
<dbReference type="InParanoid" id="A0A2U3VZ88"/>
<keyword evidence="6" id="KW-1185">Reference proteome</keyword>
<dbReference type="InterPro" id="IPR019799">
    <property type="entry name" value="Glyco_hydro_22_CS"/>
</dbReference>
<dbReference type="KEGG" id="oro:101375463"/>
<accession>A0A2U3VZ88</accession>
<dbReference type="InterPro" id="IPR023346">
    <property type="entry name" value="Lysozyme-like_dom_sf"/>
</dbReference>
<keyword evidence="4" id="KW-0732">Signal</keyword>
<dbReference type="Gene3D" id="1.10.530.10">
    <property type="match status" value="1"/>
</dbReference>
<dbReference type="Pfam" id="PF00062">
    <property type="entry name" value="Lys"/>
    <property type="match status" value="1"/>
</dbReference>
<dbReference type="AlphaFoldDB" id="A0A2U3VZ88"/>
<dbReference type="FunFam" id="1.10.530.10:FF:000001">
    <property type="entry name" value="Lysozyme C"/>
    <property type="match status" value="1"/>
</dbReference>
<keyword evidence="2" id="KW-1015">Disulfide bond</keyword>
<dbReference type="PRINTS" id="PR00135">
    <property type="entry name" value="LYZLACT"/>
</dbReference>
<evidence type="ECO:0000313" key="7">
    <source>
        <dbReference type="RefSeq" id="XP_004400944.1"/>
    </source>
</evidence>
<comment type="similarity">
    <text evidence="1 3">Belongs to the glycosyl hydrolase 22 family.</text>
</comment>
<evidence type="ECO:0000313" key="6">
    <source>
        <dbReference type="Proteomes" id="UP000245340"/>
    </source>
</evidence>
<dbReference type="Proteomes" id="UP000245340">
    <property type="component" value="Unplaced"/>
</dbReference>
<dbReference type="RefSeq" id="XP_004400944.1">
    <property type="nucleotide sequence ID" value="XM_004400887.1"/>
</dbReference>
<organism evidence="6 7">
    <name type="scientific">Odobenus rosmarus divergens</name>
    <name type="common">Pacific walrus</name>
    <dbReference type="NCBI Taxonomy" id="9708"/>
    <lineage>
        <taxon>Eukaryota</taxon>
        <taxon>Metazoa</taxon>
        <taxon>Chordata</taxon>
        <taxon>Craniata</taxon>
        <taxon>Vertebrata</taxon>
        <taxon>Euteleostomi</taxon>
        <taxon>Mammalia</taxon>
        <taxon>Eutheria</taxon>
        <taxon>Laurasiatheria</taxon>
        <taxon>Carnivora</taxon>
        <taxon>Caniformia</taxon>
        <taxon>Pinnipedia</taxon>
        <taxon>Odobenidae</taxon>
        <taxon>Odobenus</taxon>
    </lineage>
</organism>
<name>A0A2U3VZ88_ODORO</name>
<dbReference type="OrthoDB" id="17373at2759"/>
<feature type="domain" description="Glycosyl hydrolases family 22 (GH22)" evidence="5">
    <location>
        <begin position="95"/>
        <end position="113"/>
    </location>
</feature>
<dbReference type="SMART" id="SM00263">
    <property type="entry name" value="LYZ1"/>
    <property type="match status" value="1"/>
</dbReference>
<dbReference type="SUPFAM" id="SSF53955">
    <property type="entry name" value="Lysozyme-like"/>
    <property type="match status" value="1"/>
</dbReference>
<proteinExistence type="inferred from homology"/>
<evidence type="ECO:0000256" key="3">
    <source>
        <dbReference type="RuleBase" id="RU004440"/>
    </source>
</evidence>
<sequence length="148" mass="16848">MRSILIITLLSCFCAAYEAKVFSKCELARKLKTKGMDGYHGYSLANWVCMAQYESKFDTRAFNGRNTDGSKDYGIFQLNSRWWCKNSNQPSANACNKTCNKFLDDNIDDDITCAKRVVRDPNGMSAWVAWVKHCKGKNLSRYLAGCRL</sequence>
<dbReference type="PRINTS" id="PR00137">
    <property type="entry name" value="LYSOZYME"/>
</dbReference>
<dbReference type="PANTHER" id="PTHR11407">
    <property type="entry name" value="LYSOZYME C"/>
    <property type="match status" value="1"/>
</dbReference>
<dbReference type="InterPro" id="IPR001916">
    <property type="entry name" value="Glyco_hydro_22"/>
</dbReference>
<evidence type="ECO:0000256" key="2">
    <source>
        <dbReference type="ARBA" id="ARBA00023157"/>
    </source>
</evidence>
<dbReference type="PANTHER" id="PTHR11407:SF69">
    <property type="entry name" value="LYSOZYME C, MILK ISOZYME"/>
    <property type="match status" value="1"/>
</dbReference>
<feature type="signal peptide" evidence="4">
    <location>
        <begin position="1"/>
        <end position="19"/>
    </location>
</feature>
<gene>
    <name evidence="7" type="primary">LOC101375463</name>
</gene>
<protein>
    <submittedName>
        <fullName evidence="7">Lysozyme C, milk isozyme-like</fullName>
    </submittedName>
</protein>
<dbReference type="CDD" id="cd16897">
    <property type="entry name" value="LYZ_C"/>
    <property type="match status" value="1"/>
</dbReference>
<evidence type="ECO:0000259" key="5">
    <source>
        <dbReference type="PROSITE" id="PS00128"/>
    </source>
</evidence>
<feature type="chain" id="PRO_5015458851" evidence="4">
    <location>
        <begin position="20"/>
        <end position="148"/>
    </location>
</feature>
<dbReference type="InterPro" id="IPR000974">
    <property type="entry name" value="Glyco_hydro_22_lys"/>
</dbReference>